<keyword evidence="1" id="KW-0812">Transmembrane</keyword>
<accession>A0A4R7JW73</accession>
<organism evidence="2 3">
    <name type="scientific">Halospina denitrificans</name>
    <dbReference type="NCBI Taxonomy" id="332522"/>
    <lineage>
        <taxon>Bacteria</taxon>
        <taxon>Pseudomonadati</taxon>
        <taxon>Pseudomonadota</taxon>
        <taxon>Gammaproteobacteria</taxon>
        <taxon>Halospina</taxon>
    </lineage>
</organism>
<dbReference type="RefSeq" id="WP_133736100.1">
    <property type="nucleotide sequence ID" value="NZ_SOAX01000003.1"/>
</dbReference>
<evidence type="ECO:0000313" key="3">
    <source>
        <dbReference type="Proteomes" id="UP000295830"/>
    </source>
</evidence>
<sequence>MPNYYEISPTDDTLTLRDGKASASFTVRYVGNRTVEARAQPVALKGANDAWLEVESPATREMEPNQTQNFKVSVKAPPGTPTGDYALRLDMVSVDNTDEEYDQGPTVSFKVEESKEPEPEPIGFPWWLVVVIAVVLVLAIGGGTWYALSGDGTDGEEEEEEDDEATLAIDASGWSGDYRGRLDGRNASLRIQANEAGDNLRLIQRDLDRNATTNGEVSFSGGDNAHIITGPFGDSNERLILHRHDRDLISMLGKWRGVSFGRVFARGGFDRSGGRNFDDDRWKAYWQGKFEGHTDGLESRLSATIGGNTVNLVLSVDNPDGGSTTYVGTRNMNPGSDPTRMHVLEGARLESLEGNETLTIKELLVHTWGSNYVTGIAEMPDGTEVGQIFIREKDVPAPGRFELIPIQPEIRMHRINPGN</sequence>
<protein>
    <submittedName>
        <fullName evidence="2">Uncharacterized protein</fullName>
    </submittedName>
</protein>
<evidence type="ECO:0000313" key="2">
    <source>
        <dbReference type="EMBL" id="TDT41757.1"/>
    </source>
</evidence>
<dbReference type="EMBL" id="SOAX01000003">
    <property type="protein sequence ID" value="TDT41757.1"/>
    <property type="molecule type" value="Genomic_DNA"/>
</dbReference>
<dbReference type="AlphaFoldDB" id="A0A4R7JW73"/>
<feature type="transmembrane region" description="Helical" evidence="1">
    <location>
        <begin position="124"/>
        <end position="148"/>
    </location>
</feature>
<keyword evidence="1" id="KW-0472">Membrane</keyword>
<gene>
    <name evidence="2" type="ORF">DES49_1859</name>
</gene>
<reference evidence="2 3" key="1">
    <citation type="submission" date="2019-03" db="EMBL/GenBank/DDBJ databases">
        <title>Genomic Encyclopedia of Type Strains, Phase IV (KMG-IV): sequencing the most valuable type-strain genomes for metagenomic binning, comparative biology and taxonomic classification.</title>
        <authorList>
            <person name="Goeker M."/>
        </authorList>
    </citation>
    <scope>NUCLEOTIDE SEQUENCE [LARGE SCALE GENOMIC DNA]</scope>
    <source>
        <strain evidence="2 3">DSM 15505</strain>
    </source>
</reference>
<keyword evidence="1" id="KW-1133">Transmembrane helix</keyword>
<name>A0A4R7JW73_9GAMM</name>
<dbReference type="OrthoDB" id="5381236at2"/>
<proteinExistence type="predicted"/>
<keyword evidence="3" id="KW-1185">Reference proteome</keyword>
<dbReference type="Proteomes" id="UP000295830">
    <property type="component" value="Unassembled WGS sequence"/>
</dbReference>
<evidence type="ECO:0000256" key="1">
    <source>
        <dbReference type="SAM" id="Phobius"/>
    </source>
</evidence>
<comment type="caution">
    <text evidence="2">The sequence shown here is derived from an EMBL/GenBank/DDBJ whole genome shotgun (WGS) entry which is preliminary data.</text>
</comment>